<proteinExistence type="predicted"/>
<name>A0AAV4S6W4_9ARAC</name>
<protein>
    <submittedName>
        <fullName evidence="1">Uncharacterized protein</fullName>
    </submittedName>
</protein>
<comment type="caution">
    <text evidence="1">The sequence shown here is derived from an EMBL/GenBank/DDBJ whole genome shotgun (WGS) entry which is preliminary data.</text>
</comment>
<keyword evidence="2" id="KW-1185">Reference proteome</keyword>
<organism evidence="1 2">
    <name type="scientific">Caerostris darwini</name>
    <dbReference type="NCBI Taxonomy" id="1538125"/>
    <lineage>
        <taxon>Eukaryota</taxon>
        <taxon>Metazoa</taxon>
        <taxon>Ecdysozoa</taxon>
        <taxon>Arthropoda</taxon>
        <taxon>Chelicerata</taxon>
        <taxon>Arachnida</taxon>
        <taxon>Araneae</taxon>
        <taxon>Araneomorphae</taxon>
        <taxon>Entelegynae</taxon>
        <taxon>Araneoidea</taxon>
        <taxon>Araneidae</taxon>
        <taxon>Caerostris</taxon>
    </lineage>
</organism>
<evidence type="ECO:0000313" key="1">
    <source>
        <dbReference type="EMBL" id="GIY28331.1"/>
    </source>
</evidence>
<sequence>MGPVEDNARAMLLRSVERKTNYRTGWGGVVHRFTSSAKTVRCCCSSVYGIHPPPRCLECVSHLSLFGDVPSRVVLGRVAKYACVADWEVRVAIQLGSRPAMIRHSALGCKFASKHACVQKR</sequence>
<dbReference type="Proteomes" id="UP001054837">
    <property type="component" value="Unassembled WGS sequence"/>
</dbReference>
<dbReference type="EMBL" id="BPLQ01007167">
    <property type="protein sequence ID" value="GIY28331.1"/>
    <property type="molecule type" value="Genomic_DNA"/>
</dbReference>
<gene>
    <name evidence="1" type="ORF">CDAR_230751</name>
</gene>
<dbReference type="AlphaFoldDB" id="A0AAV4S6W4"/>
<reference evidence="1 2" key="1">
    <citation type="submission" date="2021-06" db="EMBL/GenBank/DDBJ databases">
        <title>Caerostris darwini draft genome.</title>
        <authorList>
            <person name="Kono N."/>
            <person name="Arakawa K."/>
        </authorList>
    </citation>
    <scope>NUCLEOTIDE SEQUENCE [LARGE SCALE GENOMIC DNA]</scope>
</reference>
<evidence type="ECO:0000313" key="2">
    <source>
        <dbReference type="Proteomes" id="UP001054837"/>
    </source>
</evidence>
<accession>A0AAV4S6W4</accession>